<keyword evidence="11" id="KW-0408">Iron</keyword>
<dbReference type="PROSITE" id="PS51471">
    <property type="entry name" value="FE2OG_OXY"/>
    <property type="match status" value="1"/>
</dbReference>
<evidence type="ECO:0000256" key="11">
    <source>
        <dbReference type="ARBA" id="ARBA00023004"/>
    </source>
</evidence>
<dbReference type="PANTHER" id="PTHR10869">
    <property type="entry name" value="PROLYL 4-HYDROXYLASE ALPHA SUBUNIT"/>
    <property type="match status" value="1"/>
</dbReference>
<evidence type="ECO:0000256" key="3">
    <source>
        <dbReference type="ARBA" id="ARBA00004319"/>
    </source>
</evidence>
<keyword evidence="16" id="KW-1185">Reference proteome</keyword>
<evidence type="ECO:0000256" key="5">
    <source>
        <dbReference type="ARBA" id="ARBA00012269"/>
    </source>
</evidence>
<evidence type="ECO:0000256" key="6">
    <source>
        <dbReference type="ARBA" id="ARBA00022723"/>
    </source>
</evidence>
<dbReference type="EMBL" id="CAXLJM020000043">
    <property type="protein sequence ID" value="CAL8110223.1"/>
    <property type="molecule type" value="Genomic_DNA"/>
</dbReference>
<accession>A0ABP1QV58</accession>
<evidence type="ECO:0000256" key="2">
    <source>
        <dbReference type="ARBA" id="ARBA00002035"/>
    </source>
</evidence>
<keyword evidence="9" id="KW-0223">Dioxygenase</keyword>
<dbReference type="InterPro" id="IPR013547">
    <property type="entry name" value="P4H_N"/>
</dbReference>
<evidence type="ECO:0000256" key="1">
    <source>
        <dbReference type="ARBA" id="ARBA00001961"/>
    </source>
</evidence>
<evidence type="ECO:0000259" key="14">
    <source>
        <dbReference type="PROSITE" id="PS51471"/>
    </source>
</evidence>
<organism evidence="15 16">
    <name type="scientific">Orchesella dallaii</name>
    <dbReference type="NCBI Taxonomy" id="48710"/>
    <lineage>
        <taxon>Eukaryota</taxon>
        <taxon>Metazoa</taxon>
        <taxon>Ecdysozoa</taxon>
        <taxon>Arthropoda</taxon>
        <taxon>Hexapoda</taxon>
        <taxon>Collembola</taxon>
        <taxon>Entomobryomorpha</taxon>
        <taxon>Entomobryoidea</taxon>
        <taxon>Orchesellidae</taxon>
        <taxon>Orchesellinae</taxon>
        <taxon>Orchesella</taxon>
    </lineage>
</organism>
<feature type="signal peptide" evidence="13">
    <location>
        <begin position="1"/>
        <end position="23"/>
    </location>
</feature>
<gene>
    <name evidence="15" type="ORF">ODALV1_LOCUS14060</name>
</gene>
<dbReference type="PANTHER" id="PTHR10869:SF244">
    <property type="entry name" value="PROLYL 4-HYDROXYLASE SUBUNIT ALPHA-2"/>
    <property type="match status" value="1"/>
</dbReference>
<feature type="chain" id="PRO_5046059775" description="procollagen-proline 4-dioxygenase" evidence="13">
    <location>
        <begin position="24"/>
        <end position="547"/>
    </location>
</feature>
<dbReference type="Pfam" id="PF13640">
    <property type="entry name" value="2OG-FeII_Oxy_3"/>
    <property type="match status" value="1"/>
</dbReference>
<proteinExistence type="inferred from homology"/>
<evidence type="ECO:0000256" key="7">
    <source>
        <dbReference type="ARBA" id="ARBA00022824"/>
    </source>
</evidence>
<evidence type="ECO:0000256" key="10">
    <source>
        <dbReference type="ARBA" id="ARBA00023002"/>
    </source>
</evidence>
<dbReference type="InterPro" id="IPR044862">
    <property type="entry name" value="Pro_4_hyd_alph_FE2OG_OXY"/>
</dbReference>
<protein>
    <recommendedName>
        <fullName evidence="5">procollagen-proline 4-dioxygenase</fullName>
        <ecNumber evidence="5">1.14.11.2</ecNumber>
    </recommendedName>
</protein>
<sequence length="547" mass="62623">MKTKDNPAAFFLLFSLFLLPCQCQYTPEYTPQGKEPPKGPPQPFPYALSSTYLTYLARTEVEIHKEMVKYAQALHERLGMIHAYLQDYEESSIKGTSHMPEDADPWQRATQIAAHPITAYRMVRRFATEFDHLGSHVSQQLERQLEERINKLSGVFPWPSEKDLGDAMDAILRVHYVYNLNLEEFARGNIMGIKTDVGFTPSQSFKIAEYAAKNEYYSLALDWLRVTESRIKEENDTISVSGFSLANTYKRNIEKHDRDFDRNKHNSHLYMFTERLSENPNAPTLRSVNYEKLKGVAKEDHPEAGHYNFLALCNGENFQRPRYQATLKCWYDKRHPYFYLYPLKAELLNHEPLLIQFHDIIGDAWTRDMKKAAMPTLQRAPQNVPGATPRTAVYAWLEDEHIPNAPIGRRIELITGLHVRGMNASEALQIASYAYGGHVSTHFDSLGGNPDKDPILKLKGDRVTTFLVYLNEVQKGGLTAFPVLGTHVQPVKGSAVLWYTALKNGQIDMRMLHGACPIVLGHKWIATKWTHLNKNFLTRPCDLNPDI</sequence>
<dbReference type="InterPro" id="IPR005123">
    <property type="entry name" value="Oxoglu/Fe-dep_dioxygenase_dom"/>
</dbReference>
<dbReference type="Pfam" id="PF08336">
    <property type="entry name" value="P4Ha_N"/>
    <property type="match status" value="1"/>
</dbReference>
<name>A0ABP1QV58_9HEXA</name>
<keyword evidence="8" id="KW-0847">Vitamin C</keyword>
<evidence type="ECO:0000256" key="13">
    <source>
        <dbReference type="SAM" id="SignalP"/>
    </source>
</evidence>
<dbReference type="SMART" id="SM00702">
    <property type="entry name" value="P4Hc"/>
    <property type="match status" value="1"/>
</dbReference>
<reference evidence="15 16" key="1">
    <citation type="submission" date="2024-08" db="EMBL/GenBank/DDBJ databases">
        <authorList>
            <person name="Cucini C."/>
            <person name="Frati F."/>
        </authorList>
    </citation>
    <scope>NUCLEOTIDE SEQUENCE [LARGE SCALE GENOMIC DNA]</scope>
</reference>
<evidence type="ECO:0000313" key="15">
    <source>
        <dbReference type="EMBL" id="CAL8110223.1"/>
    </source>
</evidence>
<keyword evidence="12" id="KW-0325">Glycoprotein</keyword>
<feature type="domain" description="Fe2OG dioxygenase" evidence="14">
    <location>
        <begin position="423"/>
        <end position="532"/>
    </location>
</feature>
<keyword evidence="13" id="KW-0732">Signal</keyword>
<dbReference type="InterPro" id="IPR045054">
    <property type="entry name" value="P4HA-like"/>
</dbReference>
<comment type="caution">
    <text evidence="15">The sequence shown here is derived from an EMBL/GenBank/DDBJ whole genome shotgun (WGS) entry which is preliminary data.</text>
</comment>
<dbReference type="Gene3D" id="6.10.140.1460">
    <property type="match status" value="1"/>
</dbReference>
<dbReference type="EC" id="1.14.11.2" evidence="5"/>
<dbReference type="InterPro" id="IPR006620">
    <property type="entry name" value="Pro_4_hyd_alph"/>
</dbReference>
<evidence type="ECO:0000313" key="16">
    <source>
        <dbReference type="Proteomes" id="UP001642540"/>
    </source>
</evidence>
<evidence type="ECO:0000256" key="8">
    <source>
        <dbReference type="ARBA" id="ARBA00022896"/>
    </source>
</evidence>
<evidence type="ECO:0000256" key="12">
    <source>
        <dbReference type="ARBA" id="ARBA00023180"/>
    </source>
</evidence>
<comment type="function">
    <text evidence="2">Catalyzes the post-translational formation of 4-hydroxyproline in -Xaa-Pro-Gly- sequences in collagens and other proteins.</text>
</comment>
<dbReference type="Proteomes" id="UP001642540">
    <property type="component" value="Unassembled WGS sequence"/>
</dbReference>
<keyword evidence="6" id="KW-0479">Metal-binding</keyword>
<dbReference type="Gene3D" id="1.25.40.10">
    <property type="entry name" value="Tetratricopeptide repeat domain"/>
    <property type="match status" value="1"/>
</dbReference>
<comment type="cofactor">
    <cofactor evidence="1">
        <name>L-ascorbate</name>
        <dbReference type="ChEBI" id="CHEBI:38290"/>
    </cofactor>
</comment>
<dbReference type="Gene3D" id="2.60.120.620">
    <property type="entry name" value="q2cbj1_9rhob like domain"/>
    <property type="match status" value="1"/>
</dbReference>
<evidence type="ECO:0000256" key="9">
    <source>
        <dbReference type="ARBA" id="ARBA00022964"/>
    </source>
</evidence>
<comment type="similarity">
    <text evidence="4">Belongs to the P4HA family.</text>
</comment>
<evidence type="ECO:0000256" key="4">
    <source>
        <dbReference type="ARBA" id="ARBA00006511"/>
    </source>
</evidence>
<keyword evidence="10" id="KW-0560">Oxidoreductase</keyword>
<comment type="subcellular location">
    <subcellularLocation>
        <location evidence="3">Endoplasmic reticulum lumen</location>
    </subcellularLocation>
</comment>
<dbReference type="InterPro" id="IPR011990">
    <property type="entry name" value="TPR-like_helical_dom_sf"/>
</dbReference>
<keyword evidence="7" id="KW-0256">Endoplasmic reticulum</keyword>